<sequence length="92" mass="10637">MENVEIAGNVDLKQPETEYYLVEEYENAEDEQPKMVYFSRLIGEGRADLKTKYNLRDRCYIGNTTMDPELSFIQANISQIRPAELVLDPFVG</sequence>
<evidence type="ECO:0000256" key="2">
    <source>
        <dbReference type="ARBA" id="ARBA00022679"/>
    </source>
</evidence>
<protein>
    <submittedName>
        <fullName evidence="3">Uncharacterized protein</fullName>
    </submittedName>
</protein>
<accession>A0A9P1I3B2</accession>
<dbReference type="PANTHER" id="PTHR13370:SF3">
    <property type="entry name" value="TRNA (GUANINE(10)-N2)-METHYLTRANSFERASE HOMOLOG"/>
    <property type="match status" value="1"/>
</dbReference>
<dbReference type="EMBL" id="CANHGI010000001">
    <property type="protein sequence ID" value="CAI5437442.1"/>
    <property type="molecule type" value="Genomic_DNA"/>
</dbReference>
<reference evidence="3" key="1">
    <citation type="submission" date="2022-11" db="EMBL/GenBank/DDBJ databases">
        <authorList>
            <person name="Kikuchi T."/>
        </authorList>
    </citation>
    <scope>NUCLEOTIDE SEQUENCE</scope>
    <source>
        <strain evidence="3">PS1010</strain>
    </source>
</reference>
<dbReference type="PANTHER" id="PTHR13370">
    <property type="entry name" value="RNA METHYLASE-RELATED"/>
    <property type="match status" value="1"/>
</dbReference>
<proteinExistence type="predicted"/>
<keyword evidence="1" id="KW-0489">Methyltransferase</keyword>
<keyword evidence="2" id="KW-0808">Transferase</keyword>
<dbReference type="GO" id="GO:0008168">
    <property type="term" value="F:methyltransferase activity"/>
    <property type="evidence" value="ECO:0007669"/>
    <property type="project" value="UniProtKB-KW"/>
</dbReference>
<dbReference type="GO" id="GO:0032259">
    <property type="term" value="P:methylation"/>
    <property type="evidence" value="ECO:0007669"/>
    <property type="project" value="UniProtKB-KW"/>
</dbReference>
<evidence type="ECO:0000313" key="4">
    <source>
        <dbReference type="Proteomes" id="UP001152747"/>
    </source>
</evidence>
<dbReference type="GO" id="GO:0005737">
    <property type="term" value="C:cytoplasm"/>
    <property type="evidence" value="ECO:0007669"/>
    <property type="project" value="TreeGrafter"/>
</dbReference>
<dbReference type="OrthoDB" id="296065at2759"/>
<dbReference type="Proteomes" id="UP001152747">
    <property type="component" value="Unassembled WGS sequence"/>
</dbReference>
<name>A0A9P1I3B2_9PELO</name>
<evidence type="ECO:0000256" key="1">
    <source>
        <dbReference type="ARBA" id="ARBA00022603"/>
    </source>
</evidence>
<comment type="caution">
    <text evidence="3">The sequence shown here is derived from an EMBL/GenBank/DDBJ whole genome shotgun (WGS) entry which is preliminary data.</text>
</comment>
<organism evidence="3 4">
    <name type="scientific">Caenorhabditis angaria</name>
    <dbReference type="NCBI Taxonomy" id="860376"/>
    <lineage>
        <taxon>Eukaryota</taxon>
        <taxon>Metazoa</taxon>
        <taxon>Ecdysozoa</taxon>
        <taxon>Nematoda</taxon>
        <taxon>Chromadorea</taxon>
        <taxon>Rhabditida</taxon>
        <taxon>Rhabditina</taxon>
        <taxon>Rhabditomorpha</taxon>
        <taxon>Rhabditoidea</taxon>
        <taxon>Rhabditidae</taxon>
        <taxon>Peloderinae</taxon>
        <taxon>Caenorhabditis</taxon>
    </lineage>
</organism>
<gene>
    <name evidence="3" type="ORF">CAMP_LOCUS79</name>
</gene>
<dbReference type="AlphaFoldDB" id="A0A9P1I3B2"/>
<keyword evidence="4" id="KW-1185">Reference proteome</keyword>
<evidence type="ECO:0000313" key="3">
    <source>
        <dbReference type="EMBL" id="CAI5437442.1"/>
    </source>
</evidence>